<dbReference type="EMBL" id="JBHMAF010000071">
    <property type="protein sequence ID" value="MFB9759449.1"/>
    <property type="molecule type" value="Genomic_DNA"/>
</dbReference>
<name>A0ABV5WFR3_9BACI</name>
<gene>
    <name evidence="1" type="ORF">ACFFMS_13540</name>
</gene>
<accession>A0ABV5WFR3</accession>
<evidence type="ECO:0000313" key="2">
    <source>
        <dbReference type="Proteomes" id="UP001589609"/>
    </source>
</evidence>
<dbReference type="Proteomes" id="UP001589609">
    <property type="component" value="Unassembled WGS sequence"/>
</dbReference>
<evidence type="ECO:0000313" key="1">
    <source>
        <dbReference type="EMBL" id="MFB9759449.1"/>
    </source>
</evidence>
<proteinExistence type="predicted"/>
<reference evidence="1 2" key="1">
    <citation type="submission" date="2024-09" db="EMBL/GenBank/DDBJ databases">
        <authorList>
            <person name="Sun Q."/>
            <person name="Mori K."/>
        </authorList>
    </citation>
    <scope>NUCLEOTIDE SEQUENCE [LARGE SCALE GENOMIC DNA]</scope>
    <source>
        <strain evidence="1 2">JCM 11201</strain>
    </source>
</reference>
<comment type="caution">
    <text evidence="1">The sequence shown here is derived from an EMBL/GenBank/DDBJ whole genome shotgun (WGS) entry which is preliminary data.</text>
</comment>
<keyword evidence="2" id="KW-1185">Reference proteome</keyword>
<protein>
    <submittedName>
        <fullName evidence="1">Uncharacterized protein</fullName>
    </submittedName>
</protein>
<organism evidence="1 2">
    <name type="scientific">Ectobacillus funiculus</name>
    <dbReference type="NCBI Taxonomy" id="137993"/>
    <lineage>
        <taxon>Bacteria</taxon>
        <taxon>Bacillati</taxon>
        <taxon>Bacillota</taxon>
        <taxon>Bacilli</taxon>
        <taxon>Bacillales</taxon>
        <taxon>Bacillaceae</taxon>
        <taxon>Ectobacillus</taxon>
    </lineage>
</organism>
<dbReference type="RefSeq" id="WP_379949761.1">
    <property type="nucleotide sequence ID" value="NZ_JBHMAF010000071.1"/>
</dbReference>
<sequence>MKVKITKKEAKQLSKDIRSVAKKYGFSTPGSKATDKQAAK</sequence>